<dbReference type="CDD" id="cd08964">
    <property type="entry name" value="L-asparaginase_II"/>
    <property type="match status" value="1"/>
</dbReference>
<dbReference type="PRINTS" id="PR00139">
    <property type="entry name" value="ASNGLNASE"/>
</dbReference>
<dbReference type="PANTHER" id="PTHR11707">
    <property type="entry name" value="L-ASPARAGINASE"/>
    <property type="match status" value="1"/>
</dbReference>
<dbReference type="EMBL" id="JBHSPA010000037">
    <property type="protein sequence ID" value="MFC5828440.1"/>
    <property type="molecule type" value="Genomic_DNA"/>
</dbReference>
<dbReference type="Proteomes" id="UP001596058">
    <property type="component" value="Unassembled WGS sequence"/>
</dbReference>
<dbReference type="InterPro" id="IPR027474">
    <property type="entry name" value="L-asparaginase_N"/>
</dbReference>
<evidence type="ECO:0000256" key="1">
    <source>
        <dbReference type="ARBA" id="ARBA00010518"/>
    </source>
</evidence>
<dbReference type="PROSITE" id="PS51732">
    <property type="entry name" value="ASN_GLN_ASE_3"/>
    <property type="match status" value="1"/>
</dbReference>
<dbReference type="SMART" id="SM00870">
    <property type="entry name" value="Asparaginase"/>
    <property type="match status" value="1"/>
</dbReference>
<sequence>MTVQAGLPRVTVFSLGGTIASTNDSGGANAGVTPRLGARQLVDSVPQLRETAELETVAFRQTSSGDLTLRDLVSLAAEITKRFEAGVAGVVVTQGTDTIEETSFALDLLVCGPRPVVVTGAMRNPTLAGPDGPANLLAAVQVAASPQATGLGTLVVFNDEIHAARFVRKTHTSSPATFHSPTAGPIGWMAEGRPRIAFRASELQGKPGAIDAEIPAVALLKCAIGDDSRLVEQVAALGYSGLVVEAFGGGHVPARVVPALERLAGRLPVVLASRTGGGELLRETYGFPGSERDLRSRGLIPAGFLDGLKARVLLSLLLAAGAGPNAVRVAFEQVDASVTAHAVA</sequence>
<evidence type="ECO:0000259" key="3">
    <source>
        <dbReference type="Pfam" id="PF00710"/>
    </source>
</evidence>
<feature type="domain" description="L-asparaginase N-terminal" evidence="3">
    <location>
        <begin position="9"/>
        <end position="196"/>
    </location>
</feature>
<dbReference type="SUPFAM" id="SSF53774">
    <property type="entry name" value="Glutaminase/Asparaginase"/>
    <property type="match status" value="1"/>
</dbReference>
<evidence type="ECO:0000256" key="2">
    <source>
        <dbReference type="ARBA" id="ARBA00022801"/>
    </source>
</evidence>
<accession>A0ABW1CRS8</accession>
<dbReference type="InterPro" id="IPR006034">
    <property type="entry name" value="Asparaginase/glutaminase-like"/>
</dbReference>
<comment type="caution">
    <text evidence="5">The sequence shown here is derived from an EMBL/GenBank/DDBJ whole genome shotgun (WGS) entry which is preliminary data.</text>
</comment>
<name>A0ABW1CRS8_9ACTN</name>
<dbReference type="PIRSF" id="PIRSF500176">
    <property type="entry name" value="L_ASNase"/>
    <property type="match status" value="1"/>
</dbReference>
<feature type="domain" description="Asparaginase/glutaminase C-terminal" evidence="4">
    <location>
        <begin position="217"/>
        <end position="331"/>
    </location>
</feature>
<evidence type="ECO:0000259" key="4">
    <source>
        <dbReference type="Pfam" id="PF17763"/>
    </source>
</evidence>
<dbReference type="Gene3D" id="3.40.50.40">
    <property type="match status" value="1"/>
</dbReference>
<dbReference type="Gene3D" id="3.40.50.1170">
    <property type="entry name" value="L-asparaginase, N-terminal domain"/>
    <property type="match status" value="1"/>
</dbReference>
<dbReference type="RefSeq" id="WP_379517943.1">
    <property type="nucleotide sequence ID" value="NZ_JBHSPA010000037.1"/>
</dbReference>
<evidence type="ECO:0000313" key="5">
    <source>
        <dbReference type="EMBL" id="MFC5828440.1"/>
    </source>
</evidence>
<dbReference type="InterPro" id="IPR004550">
    <property type="entry name" value="AsnASE_II"/>
</dbReference>
<organism evidence="5 6">
    <name type="scientific">Nonomuraea insulae</name>
    <dbReference type="NCBI Taxonomy" id="1616787"/>
    <lineage>
        <taxon>Bacteria</taxon>
        <taxon>Bacillati</taxon>
        <taxon>Actinomycetota</taxon>
        <taxon>Actinomycetes</taxon>
        <taxon>Streptosporangiales</taxon>
        <taxon>Streptosporangiaceae</taxon>
        <taxon>Nonomuraea</taxon>
    </lineage>
</organism>
<gene>
    <name evidence="5" type="ORF">ACFPZ3_31610</name>
</gene>
<keyword evidence="6" id="KW-1185">Reference proteome</keyword>
<protein>
    <submittedName>
        <fullName evidence="5">Asparaginase</fullName>
    </submittedName>
</protein>
<evidence type="ECO:0000313" key="6">
    <source>
        <dbReference type="Proteomes" id="UP001596058"/>
    </source>
</evidence>
<dbReference type="InterPro" id="IPR040919">
    <property type="entry name" value="Asparaginase_C"/>
</dbReference>
<reference evidence="6" key="1">
    <citation type="journal article" date="2019" name="Int. J. Syst. Evol. Microbiol.">
        <title>The Global Catalogue of Microorganisms (GCM) 10K type strain sequencing project: providing services to taxonomists for standard genome sequencing and annotation.</title>
        <authorList>
            <consortium name="The Broad Institute Genomics Platform"/>
            <consortium name="The Broad Institute Genome Sequencing Center for Infectious Disease"/>
            <person name="Wu L."/>
            <person name="Ma J."/>
        </authorList>
    </citation>
    <scope>NUCLEOTIDE SEQUENCE [LARGE SCALE GENOMIC DNA]</scope>
    <source>
        <strain evidence="6">CCUG 53903</strain>
    </source>
</reference>
<keyword evidence="2" id="KW-0378">Hydrolase</keyword>
<dbReference type="Pfam" id="PF17763">
    <property type="entry name" value="Asparaginase_C"/>
    <property type="match status" value="1"/>
</dbReference>
<dbReference type="SFLD" id="SFLDS00057">
    <property type="entry name" value="Glutaminase/Asparaginase"/>
    <property type="match status" value="1"/>
</dbReference>
<comment type="similarity">
    <text evidence="1">Belongs to the asparaginase 1 family.</text>
</comment>
<dbReference type="PANTHER" id="PTHR11707:SF28">
    <property type="entry name" value="60 KDA LYSOPHOSPHOLIPASE"/>
    <property type="match status" value="1"/>
</dbReference>
<dbReference type="InterPro" id="IPR036152">
    <property type="entry name" value="Asp/glu_Ase-like_sf"/>
</dbReference>
<dbReference type="Pfam" id="PF00710">
    <property type="entry name" value="Asparaginase"/>
    <property type="match status" value="1"/>
</dbReference>
<dbReference type="InterPro" id="IPR027473">
    <property type="entry name" value="L-asparaginase_C"/>
</dbReference>
<dbReference type="InterPro" id="IPR037152">
    <property type="entry name" value="L-asparaginase_N_sf"/>
</dbReference>
<proteinExistence type="inferred from homology"/>
<dbReference type="PIRSF" id="PIRSF001220">
    <property type="entry name" value="L-ASNase_gatD"/>
    <property type="match status" value="1"/>
</dbReference>